<dbReference type="GeneID" id="59350324"/>
<name>A0A8H6VTL7_9AGAR</name>
<accession>A0A8H6VTL7</accession>
<dbReference type="EMBL" id="JACAZF010000010">
    <property type="protein sequence ID" value="KAF7293477.1"/>
    <property type="molecule type" value="Genomic_DNA"/>
</dbReference>
<dbReference type="OrthoDB" id="3119837at2759"/>
<organism evidence="1 2">
    <name type="scientific">Mycena indigotica</name>
    <dbReference type="NCBI Taxonomy" id="2126181"/>
    <lineage>
        <taxon>Eukaryota</taxon>
        <taxon>Fungi</taxon>
        <taxon>Dikarya</taxon>
        <taxon>Basidiomycota</taxon>
        <taxon>Agaricomycotina</taxon>
        <taxon>Agaricomycetes</taxon>
        <taxon>Agaricomycetidae</taxon>
        <taxon>Agaricales</taxon>
        <taxon>Marasmiineae</taxon>
        <taxon>Mycenaceae</taxon>
        <taxon>Mycena</taxon>
    </lineage>
</organism>
<evidence type="ECO:0000313" key="2">
    <source>
        <dbReference type="Proteomes" id="UP000636479"/>
    </source>
</evidence>
<dbReference type="AlphaFoldDB" id="A0A8H6VTL7"/>
<proteinExistence type="predicted"/>
<dbReference type="Proteomes" id="UP000636479">
    <property type="component" value="Unassembled WGS sequence"/>
</dbReference>
<gene>
    <name evidence="1" type="ORF">MIND_01125400</name>
</gene>
<comment type="caution">
    <text evidence="1">The sequence shown here is derived from an EMBL/GenBank/DDBJ whole genome shotgun (WGS) entry which is preliminary data.</text>
</comment>
<keyword evidence="2" id="KW-1185">Reference proteome</keyword>
<sequence>MVRIQIPASKTAVALECYNIPELAYASDQDPLLEPGAFVRCGLNIMREEHALGKASNRQAWQWIWALPVTEICRLYNGDPRINAMPPNMQVSNSTAQAVTTPGTPDISAEDIEYMTGHMNSS</sequence>
<protein>
    <submittedName>
        <fullName evidence="1">Uncharacterized protein</fullName>
    </submittedName>
</protein>
<reference evidence="1" key="1">
    <citation type="submission" date="2020-05" db="EMBL/GenBank/DDBJ databases">
        <title>Mycena genomes resolve the evolution of fungal bioluminescence.</title>
        <authorList>
            <person name="Tsai I.J."/>
        </authorList>
    </citation>
    <scope>NUCLEOTIDE SEQUENCE</scope>
    <source>
        <strain evidence="1">171206Taipei</strain>
    </source>
</reference>
<dbReference type="RefSeq" id="XP_037215640.1">
    <property type="nucleotide sequence ID" value="XM_037367808.1"/>
</dbReference>
<evidence type="ECO:0000313" key="1">
    <source>
        <dbReference type="EMBL" id="KAF7293477.1"/>
    </source>
</evidence>